<evidence type="ECO:0000256" key="3">
    <source>
        <dbReference type="ARBA" id="ARBA00022771"/>
    </source>
</evidence>
<dbReference type="InterPro" id="IPR013087">
    <property type="entry name" value="Znf_C2H2_type"/>
</dbReference>
<dbReference type="PANTHER" id="PTHR23226:SF377">
    <property type="entry name" value="ZINC FINGER AND SCAN DOMAIN-CONTAINING PROTEIN 20"/>
    <property type="match status" value="1"/>
</dbReference>
<dbReference type="PROSITE" id="PS50157">
    <property type="entry name" value="ZINC_FINGER_C2H2_2"/>
    <property type="match status" value="4"/>
</dbReference>
<keyword evidence="4" id="KW-0862">Zinc</keyword>
<dbReference type="InterPro" id="IPR003309">
    <property type="entry name" value="SCAN_dom"/>
</dbReference>
<reference evidence="10" key="1">
    <citation type="submission" date="2021-01" db="EMBL/GenBank/DDBJ databases">
        <authorList>
            <person name="Zahm M."/>
            <person name="Roques C."/>
            <person name="Cabau C."/>
            <person name="Klopp C."/>
            <person name="Donnadieu C."/>
            <person name="Jouanno E."/>
            <person name="Lampietro C."/>
            <person name="Louis A."/>
            <person name="Herpin A."/>
            <person name="Echchiki A."/>
            <person name="Berthelot C."/>
            <person name="Parey E."/>
            <person name="Roest-Crollius H."/>
            <person name="Braasch I."/>
            <person name="Postlethwait J."/>
            <person name="Bobe J."/>
            <person name="Montfort J."/>
            <person name="Bouchez O."/>
            <person name="Begum T."/>
            <person name="Mejri S."/>
            <person name="Adams A."/>
            <person name="Chen W.-J."/>
            <person name="Guiguen Y."/>
        </authorList>
    </citation>
    <scope>NUCLEOTIDE SEQUENCE</scope>
    <source>
        <strain evidence="10">YG-15Mar2019-1</strain>
        <tissue evidence="10">Brain</tissue>
    </source>
</reference>
<proteinExistence type="predicted"/>
<dbReference type="Pfam" id="PF00096">
    <property type="entry name" value="zf-C2H2"/>
    <property type="match status" value="3"/>
</dbReference>
<dbReference type="AlphaFoldDB" id="A0A9D3PZK1"/>
<dbReference type="GO" id="GO:0000981">
    <property type="term" value="F:DNA-binding transcription factor activity, RNA polymerase II-specific"/>
    <property type="evidence" value="ECO:0007669"/>
    <property type="project" value="TreeGrafter"/>
</dbReference>
<keyword evidence="11" id="KW-1185">Reference proteome</keyword>
<dbReference type="SMART" id="SM00431">
    <property type="entry name" value="SCAN"/>
    <property type="match status" value="1"/>
</dbReference>
<dbReference type="EMBL" id="JAFDVH010000009">
    <property type="protein sequence ID" value="KAG7470799.1"/>
    <property type="molecule type" value="Genomic_DNA"/>
</dbReference>
<dbReference type="GO" id="GO:0000978">
    <property type="term" value="F:RNA polymerase II cis-regulatory region sequence-specific DNA binding"/>
    <property type="evidence" value="ECO:0007669"/>
    <property type="project" value="TreeGrafter"/>
</dbReference>
<evidence type="ECO:0000256" key="5">
    <source>
        <dbReference type="ARBA" id="ARBA00023242"/>
    </source>
</evidence>
<evidence type="ECO:0000256" key="2">
    <source>
        <dbReference type="ARBA" id="ARBA00022737"/>
    </source>
</evidence>
<evidence type="ECO:0000259" key="9">
    <source>
        <dbReference type="PROSITE" id="PS50804"/>
    </source>
</evidence>
<dbReference type="SMART" id="SM00355">
    <property type="entry name" value="ZnF_C2H2"/>
    <property type="match status" value="4"/>
</dbReference>
<evidence type="ECO:0000313" key="10">
    <source>
        <dbReference type="EMBL" id="KAG7470799.1"/>
    </source>
</evidence>
<dbReference type="PANTHER" id="PTHR23226">
    <property type="entry name" value="ZINC FINGER AND SCAN DOMAIN-CONTAINING"/>
    <property type="match status" value="1"/>
</dbReference>
<dbReference type="SUPFAM" id="SSF47353">
    <property type="entry name" value="Retrovirus capsid dimerization domain-like"/>
    <property type="match status" value="1"/>
</dbReference>
<feature type="domain" description="C2H2-type" evidence="8">
    <location>
        <begin position="383"/>
        <end position="410"/>
    </location>
</feature>
<evidence type="ECO:0000313" key="11">
    <source>
        <dbReference type="Proteomes" id="UP001046870"/>
    </source>
</evidence>
<feature type="region of interest" description="Disordered" evidence="7">
    <location>
        <begin position="209"/>
        <end position="379"/>
    </location>
</feature>
<dbReference type="FunFam" id="3.30.160.60:FF:000446">
    <property type="entry name" value="Zinc finger protein"/>
    <property type="match status" value="1"/>
</dbReference>
<feature type="domain" description="SCAN box" evidence="9">
    <location>
        <begin position="138"/>
        <end position="201"/>
    </location>
</feature>
<dbReference type="Proteomes" id="UP001046870">
    <property type="component" value="Chromosome 9"/>
</dbReference>
<dbReference type="OrthoDB" id="8930638at2759"/>
<feature type="compositionally biased region" description="Polar residues" evidence="7">
    <location>
        <begin position="216"/>
        <end position="227"/>
    </location>
</feature>
<evidence type="ECO:0000256" key="6">
    <source>
        <dbReference type="PROSITE-ProRule" id="PRU00042"/>
    </source>
</evidence>
<organism evidence="10 11">
    <name type="scientific">Megalops atlanticus</name>
    <name type="common">Tarpon</name>
    <name type="synonym">Clupea gigantea</name>
    <dbReference type="NCBI Taxonomy" id="7932"/>
    <lineage>
        <taxon>Eukaryota</taxon>
        <taxon>Metazoa</taxon>
        <taxon>Chordata</taxon>
        <taxon>Craniata</taxon>
        <taxon>Vertebrata</taxon>
        <taxon>Euteleostomi</taxon>
        <taxon>Actinopterygii</taxon>
        <taxon>Neopterygii</taxon>
        <taxon>Teleostei</taxon>
        <taxon>Elopiformes</taxon>
        <taxon>Megalopidae</taxon>
        <taxon>Megalops</taxon>
    </lineage>
</organism>
<dbReference type="Gene3D" id="3.30.160.60">
    <property type="entry name" value="Classic Zinc Finger"/>
    <property type="match status" value="3"/>
</dbReference>
<feature type="domain" description="C2H2-type" evidence="8">
    <location>
        <begin position="467"/>
        <end position="494"/>
    </location>
</feature>
<evidence type="ECO:0000256" key="1">
    <source>
        <dbReference type="ARBA" id="ARBA00022723"/>
    </source>
</evidence>
<name>A0A9D3PZK1_MEGAT</name>
<sequence length="522" mass="57370">MLTIQRHLLKTLKAKGPVEAAAYTNYLIGLSDRVGEASTSTTQLALPSLTDEDDPEAFLRLFERAALSAHLPKPQWGSTLASLLAGDAKLTCDDVRGGADGPPSFQALKGALLGRAPVAEENCRVRFRSQQHRVPGLSPRAAAWELQQEAIGWLKPHSRSGWEVMQCVVMEQLTSLLPEVTADWIRARRPSNLEEAVKLAETHLSLSADPCKAKGSSETPHITSETARASPEGNCPSLPQRMPSEVVSPTKPQENSLKSDAESSALKRQPEVQLLKAKETSEVQTEAWNTQGTTQLDVQSPSAVDKDLGTTPVTRHHRHFPLSSSTPVAEEPHDKQSCHSFESETMDTGDEYQLSQSDSSCNTTLDQWGQQRPERGPGGEEGYICGKCGKSFVFFEQLHRHQRSHSDQLPFLCGECGHSCRTSAALKKHRAAHAATRLLPCPDCGESFTYAERLVHHRTVHAALRPHRCPVCQKSFRLKKVLKKHEQIHQESERRSAGQHKPANLGNKPSGLGDNHPHSCSC</sequence>
<dbReference type="SUPFAM" id="SSF57667">
    <property type="entry name" value="beta-beta-alpha zinc fingers"/>
    <property type="match status" value="2"/>
</dbReference>
<dbReference type="InterPro" id="IPR038269">
    <property type="entry name" value="SCAN_sf"/>
</dbReference>
<accession>A0A9D3PZK1</accession>
<evidence type="ECO:0000256" key="7">
    <source>
        <dbReference type="SAM" id="MobiDB-lite"/>
    </source>
</evidence>
<comment type="caution">
    <text evidence="10">The sequence shown here is derived from an EMBL/GenBank/DDBJ whole genome shotgun (WGS) entry which is preliminary data.</text>
</comment>
<feature type="region of interest" description="Disordered" evidence="7">
    <location>
        <begin position="485"/>
        <end position="522"/>
    </location>
</feature>
<gene>
    <name evidence="10" type="ORF">MATL_G00117660</name>
</gene>
<keyword evidence="2" id="KW-0677">Repeat</keyword>
<protein>
    <submittedName>
        <fullName evidence="10">Uncharacterized protein</fullName>
    </submittedName>
</protein>
<feature type="compositionally biased region" description="Basic and acidic residues" evidence="7">
    <location>
        <begin position="485"/>
        <end position="496"/>
    </location>
</feature>
<feature type="domain" description="C2H2-type" evidence="8">
    <location>
        <begin position="411"/>
        <end position="438"/>
    </location>
</feature>
<feature type="compositionally biased region" description="Polar residues" evidence="7">
    <location>
        <begin position="282"/>
        <end position="302"/>
    </location>
</feature>
<dbReference type="Pfam" id="PF02023">
    <property type="entry name" value="SCAN"/>
    <property type="match status" value="1"/>
</dbReference>
<dbReference type="PROSITE" id="PS50804">
    <property type="entry name" value="SCAN_BOX"/>
    <property type="match status" value="1"/>
</dbReference>
<dbReference type="GO" id="GO:0008270">
    <property type="term" value="F:zinc ion binding"/>
    <property type="evidence" value="ECO:0007669"/>
    <property type="project" value="UniProtKB-KW"/>
</dbReference>
<keyword evidence="5" id="KW-0539">Nucleus</keyword>
<dbReference type="PROSITE" id="PS00028">
    <property type="entry name" value="ZINC_FINGER_C2H2_1"/>
    <property type="match status" value="4"/>
</dbReference>
<dbReference type="Gene3D" id="1.10.4020.10">
    <property type="entry name" value="DNA breaking-rejoining enzymes"/>
    <property type="match status" value="1"/>
</dbReference>
<evidence type="ECO:0000259" key="8">
    <source>
        <dbReference type="PROSITE" id="PS50157"/>
    </source>
</evidence>
<dbReference type="InterPro" id="IPR036236">
    <property type="entry name" value="Znf_C2H2_sf"/>
</dbReference>
<keyword evidence="3 6" id="KW-0863">Zinc-finger</keyword>
<feature type="domain" description="C2H2-type" evidence="8">
    <location>
        <begin position="439"/>
        <end position="466"/>
    </location>
</feature>
<feature type="compositionally biased region" description="Polar residues" evidence="7">
    <location>
        <begin position="353"/>
        <end position="368"/>
    </location>
</feature>
<evidence type="ECO:0000256" key="4">
    <source>
        <dbReference type="ARBA" id="ARBA00022833"/>
    </source>
</evidence>
<keyword evidence="1" id="KW-0479">Metal-binding</keyword>